<evidence type="ECO:0000256" key="1">
    <source>
        <dbReference type="SAM" id="Phobius"/>
    </source>
</evidence>
<name>A0A9N8N5F3_9BURK</name>
<protein>
    <submittedName>
        <fullName evidence="2">Uncharacterized protein</fullName>
    </submittedName>
</protein>
<feature type="transmembrane region" description="Helical" evidence="1">
    <location>
        <begin position="54"/>
        <end position="75"/>
    </location>
</feature>
<dbReference type="AlphaFoldDB" id="A0A9N8N5F3"/>
<dbReference type="Proteomes" id="UP000675121">
    <property type="component" value="Unassembled WGS sequence"/>
</dbReference>
<dbReference type="RefSeq" id="WP_201082340.1">
    <property type="nucleotide sequence ID" value="NZ_CAJNAS010000027.1"/>
</dbReference>
<gene>
    <name evidence="2" type="ORF">R70211_06587</name>
</gene>
<reference evidence="2" key="1">
    <citation type="submission" date="2021-02" db="EMBL/GenBank/DDBJ databases">
        <authorList>
            <person name="Vanwijnsberghe S."/>
        </authorList>
    </citation>
    <scope>NUCLEOTIDE SEQUENCE</scope>
    <source>
        <strain evidence="2">R-70211</strain>
    </source>
</reference>
<comment type="caution">
    <text evidence="2">The sequence shown here is derived from an EMBL/GenBank/DDBJ whole genome shotgun (WGS) entry which is preliminary data.</text>
</comment>
<evidence type="ECO:0000313" key="2">
    <source>
        <dbReference type="EMBL" id="CAE6956238.1"/>
    </source>
</evidence>
<keyword evidence="1" id="KW-1133">Transmembrane helix</keyword>
<dbReference type="EMBL" id="CAJNAS010000027">
    <property type="protein sequence ID" value="CAE6956238.1"/>
    <property type="molecule type" value="Genomic_DNA"/>
</dbReference>
<accession>A0A9N8N5F3</accession>
<proteinExistence type="predicted"/>
<keyword evidence="1" id="KW-0472">Membrane</keyword>
<feature type="transmembrane region" description="Helical" evidence="1">
    <location>
        <begin position="20"/>
        <end position="42"/>
    </location>
</feature>
<keyword evidence="1" id="KW-0812">Transmembrane</keyword>
<organism evidence="2 3">
    <name type="scientific">Paraburkholderia domus</name>
    <dbReference type="NCBI Taxonomy" id="2793075"/>
    <lineage>
        <taxon>Bacteria</taxon>
        <taxon>Pseudomonadati</taxon>
        <taxon>Pseudomonadota</taxon>
        <taxon>Betaproteobacteria</taxon>
        <taxon>Burkholderiales</taxon>
        <taxon>Burkholderiaceae</taxon>
        <taxon>Paraburkholderia</taxon>
    </lineage>
</organism>
<sequence>MAVELPVSKLGGATPTPPRPFVWLTLFVVFMLVGVVSTLLLWPKTEPTGSLWFWTRLLVLPALAWCIAFGLRLHYFDEENDRLRAEEETTEVDRATALRFAQEPLAVLGFAYISALGRANAGGRIVLGEKALAAVTPHSGGKAIRHTAVKVSVKDKDPERYRACFVDLLEQMSKVLAEIPCTVPLNVRLHLPENIDKKRLLDLWKACWRQAERRSAPASLLSGDQGVMALDEWLDIKGGPTLEKFTLFVSVQLHDKPPENSAEAAVAILLGWAPLAERRGLRPLGMLHRPVETGDLPLNGAISKALLWGKADAAQINNLWQAGLEKNDKPALINSASDLSLGLAKADDFAGIHDLDVALGCPGIAAGWLATALAIEHAAQTNGPQLIAWREGSLRLAIAQPMTPAGEAESRA</sequence>
<evidence type="ECO:0000313" key="3">
    <source>
        <dbReference type="Proteomes" id="UP000675121"/>
    </source>
</evidence>
<keyword evidence="3" id="KW-1185">Reference proteome</keyword>